<evidence type="ECO:0000259" key="1">
    <source>
        <dbReference type="Pfam" id="PF01031"/>
    </source>
</evidence>
<reference evidence="2 3" key="1">
    <citation type="submission" date="2018-10" db="EMBL/GenBank/DDBJ databases">
        <title>A high-quality apple genome assembly.</title>
        <authorList>
            <person name="Hu J."/>
        </authorList>
    </citation>
    <scope>NUCLEOTIDE SEQUENCE [LARGE SCALE GENOMIC DNA]</scope>
    <source>
        <strain evidence="3">cv. HFTH1</strain>
        <tissue evidence="2">Young leaf</tissue>
    </source>
</reference>
<evidence type="ECO:0000313" key="2">
    <source>
        <dbReference type="EMBL" id="RXI05218.1"/>
    </source>
</evidence>
<accession>A0A498KCF6</accession>
<dbReference type="STRING" id="3750.A0A498KCF6"/>
<sequence length="111" mass="13507">MRILEEAKGKSERDFRYTHQLWSYIEDVVLSVLMRNTQDYYHLQLATRRAGHNLIAKMKEMSLNWILEIVEMEKHTDYTCNPEYASEWNRLMTKQNAFIERILDNEKRPLR</sequence>
<comment type="caution">
    <text evidence="2">The sequence shown here is derived from an EMBL/GenBank/DDBJ whole genome shotgun (WGS) entry which is preliminary data.</text>
</comment>
<evidence type="ECO:0000313" key="3">
    <source>
        <dbReference type="Proteomes" id="UP000290289"/>
    </source>
</evidence>
<dbReference type="AlphaFoldDB" id="A0A498KCF6"/>
<dbReference type="InterPro" id="IPR000375">
    <property type="entry name" value="Dynamin_stalk"/>
</dbReference>
<organism evidence="2 3">
    <name type="scientific">Malus domestica</name>
    <name type="common">Apple</name>
    <name type="synonym">Pyrus malus</name>
    <dbReference type="NCBI Taxonomy" id="3750"/>
    <lineage>
        <taxon>Eukaryota</taxon>
        <taxon>Viridiplantae</taxon>
        <taxon>Streptophyta</taxon>
        <taxon>Embryophyta</taxon>
        <taxon>Tracheophyta</taxon>
        <taxon>Spermatophyta</taxon>
        <taxon>Magnoliopsida</taxon>
        <taxon>eudicotyledons</taxon>
        <taxon>Gunneridae</taxon>
        <taxon>Pentapetalae</taxon>
        <taxon>rosids</taxon>
        <taxon>fabids</taxon>
        <taxon>Rosales</taxon>
        <taxon>Rosaceae</taxon>
        <taxon>Amygdaloideae</taxon>
        <taxon>Maleae</taxon>
        <taxon>Malus</taxon>
    </lineage>
</organism>
<proteinExistence type="predicted"/>
<dbReference type="EMBL" id="RDQH01000328">
    <property type="protein sequence ID" value="RXI05218.1"/>
    <property type="molecule type" value="Genomic_DNA"/>
</dbReference>
<dbReference type="Proteomes" id="UP000290289">
    <property type="component" value="Chromosome 2"/>
</dbReference>
<name>A0A498KCF6_MALDO</name>
<gene>
    <name evidence="2" type="ORF">DVH24_006475</name>
</gene>
<keyword evidence="3" id="KW-1185">Reference proteome</keyword>
<protein>
    <recommendedName>
        <fullName evidence="1">Dynamin stalk domain-containing protein</fullName>
    </recommendedName>
</protein>
<dbReference type="Pfam" id="PF01031">
    <property type="entry name" value="Dynamin_M"/>
    <property type="match status" value="1"/>
</dbReference>
<feature type="domain" description="Dynamin stalk" evidence="1">
    <location>
        <begin position="16"/>
        <end position="92"/>
    </location>
</feature>
<dbReference type="Gene3D" id="1.20.120.1240">
    <property type="entry name" value="Dynamin, middle domain"/>
    <property type="match status" value="1"/>
</dbReference>